<keyword evidence="3" id="KW-1185">Reference proteome</keyword>
<name>A0A9X3S2N0_9ACTN</name>
<reference evidence="2" key="1">
    <citation type="submission" date="2022-10" db="EMBL/GenBank/DDBJ databases">
        <title>The WGS of Solirubrobacter ginsenosidimutans DSM 21036.</title>
        <authorList>
            <person name="Jiang Z."/>
        </authorList>
    </citation>
    <scope>NUCLEOTIDE SEQUENCE</scope>
    <source>
        <strain evidence="2">DSM 21036</strain>
    </source>
</reference>
<dbReference type="InterPro" id="IPR050744">
    <property type="entry name" value="AI-2_Isomerase_LsrG"/>
</dbReference>
<dbReference type="Gene3D" id="3.30.70.100">
    <property type="match status" value="1"/>
</dbReference>
<sequence length="111" mass="11929">MSEIVVVGSFTTRPGKEADGLEAFKAIVEPTHGEEGCILYALHQGTDDPARLAFVERWESRELLNAHLESEHVQAVLARADELFAVGDIVVYDAVPGGETKKGSLAEHAAS</sequence>
<dbReference type="GO" id="GO:0004497">
    <property type="term" value="F:monooxygenase activity"/>
    <property type="evidence" value="ECO:0007669"/>
    <property type="project" value="UniProtKB-KW"/>
</dbReference>
<dbReference type="PROSITE" id="PS51725">
    <property type="entry name" value="ABM"/>
    <property type="match status" value="1"/>
</dbReference>
<gene>
    <name evidence="2" type="ORF">OM076_31190</name>
</gene>
<protein>
    <submittedName>
        <fullName evidence="2">Antibiotic biosynthesis monooxygenase</fullName>
    </submittedName>
</protein>
<evidence type="ECO:0000259" key="1">
    <source>
        <dbReference type="PROSITE" id="PS51725"/>
    </source>
</evidence>
<dbReference type="EMBL" id="JAPDOD010000037">
    <property type="protein sequence ID" value="MDA0164775.1"/>
    <property type="molecule type" value="Genomic_DNA"/>
</dbReference>
<organism evidence="2 3">
    <name type="scientific">Solirubrobacter ginsenosidimutans</name>
    <dbReference type="NCBI Taxonomy" id="490573"/>
    <lineage>
        <taxon>Bacteria</taxon>
        <taxon>Bacillati</taxon>
        <taxon>Actinomycetota</taxon>
        <taxon>Thermoleophilia</taxon>
        <taxon>Solirubrobacterales</taxon>
        <taxon>Solirubrobacteraceae</taxon>
        <taxon>Solirubrobacter</taxon>
    </lineage>
</organism>
<accession>A0A9X3S2N0</accession>
<evidence type="ECO:0000313" key="3">
    <source>
        <dbReference type="Proteomes" id="UP001149140"/>
    </source>
</evidence>
<dbReference type="AlphaFoldDB" id="A0A9X3S2N0"/>
<proteinExistence type="predicted"/>
<dbReference type="Pfam" id="PF03992">
    <property type="entry name" value="ABM"/>
    <property type="match status" value="1"/>
</dbReference>
<dbReference type="InterPro" id="IPR011008">
    <property type="entry name" value="Dimeric_a/b-barrel"/>
</dbReference>
<dbReference type="Proteomes" id="UP001149140">
    <property type="component" value="Unassembled WGS sequence"/>
</dbReference>
<dbReference type="RefSeq" id="WP_270044024.1">
    <property type="nucleotide sequence ID" value="NZ_JAPDOD010000037.1"/>
</dbReference>
<dbReference type="SUPFAM" id="SSF54909">
    <property type="entry name" value="Dimeric alpha+beta barrel"/>
    <property type="match status" value="1"/>
</dbReference>
<feature type="domain" description="ABM" evidence="1">
    <location>
        <begin position="4"/>
        <end position="92"/>
    </location>
</feature>
<dbReference type="PANTHER" id="PTHR33336:SF15">
    <property type="entry name" value="ABM DOMAIN-CONTAINING PROTEIN"/>
    <property type="match status" value="1"/>
</dbReference>
<keyword evidence="2" id="KW-0560">Oxidoreductase</keyword>
<dbReference type="PANTHER" id="PTHR33336">
    <property type="entry name" value="QUINOL MONOOXYGENASE YGIN-RELATED"/>
    <property type="match status" value="1"/>
</dbReference>
<dbReference type="InterPro" id="IPR007138">
    <property type="entry name" value="ABM_dom"/>
</dbReference>
<evidence type="ECO:0000313" key="2">
    <source>
        <dbReference type="EMBL" id="MDA0164775.1"/>
    </source>
</evidence>
<comment type="caution">
    <text evidence="2">The sequence shown here is derived from an EMBL/GenBank/DDBJ whole genome shotgun (WGS) entry which is preliminary data.</text>
</comment>
<keyword evidence="2" id="KW-0503">Monooxygenase</keyword>